<sequence>MKKVQKALLVLLRAGLWESRIEDLSCFPMSAGEWKNLYLLSRQQTVTGIVFQGIQHLPEHFLPAEELLVRWMAETDAIERKNMQMNKALELLVQWFTESGVQPVLQKGQGIASLYENPLLRECGDIDFYFDSRQMFEKAFSLIRQCGLREKVQADQSVTYAWKGVEVEHHTCLLDLHNPFLQRYAKELEQQYGYNHMRLEGGLDVRIPSPVLNLLLQSLHILKHALGWGIGLRQLCDMARSCYKLHDEVESEEMKKITLQLGMDRWQQLLHAFLVEHLGLPVAYLPYQEVASDSSPLLDIIWRGGNFGLYVPGHQRKSQSLLAGKWQTACAFQRNIRFAFRYAPKEGFWVFSSLLKGQLK</sequence>
<evidence type="ECO:0008006" key="3">
    <source>
        <dbReference type="Google" id="ProtNLM"/>
    </source>
</evidence>
<dbReference type="Proteomes" id="UP000260862">
    <property type="component" value="Unassembled WGS sequence"/>
</dbReference>
<dbReference type="Pfam" id="PF14907">
    <property type="entry name" value="NTP_transf_5"/>
    <property type="match status" value="1"/>
</dbReference>
<gene>
    <name evidence="1" type="ORF">DXD04_02685</name>
</gene>
<protein>
    <recommendedName>
        <fullName evidence="3">Nucleotidyltransferase family protein</fullName>
    </recommendedName>
</protein>
<name>A0A3E4N7G7_9BACT</name>
<proteinExistence type="predicted"/>
<organism evidence="1 2">
    <name type="scientific">Phocaeicola plebeius</name>
    <dbReference type="NCBI Taxonomy" id="310297"/>
    <lineage>
        <taxon>Bacteria</taxon>
        <taxon>Pseudomonadati</taxon>
        <taxon>Bacteroidota</taxon>
        <taxon>Bacteroidia</taxon>
        <taxon>Bacteroidales</taxon>
        <taxon>Bacteroidaceae</taxon>
        <taxon>Phocaeicola</taxon>
    </lineage>
</organism>
<keyword evidence="2" id="KW-1185">Reference proteome</keyword>
<dbReference type="InterPro" id="IPR039498">
    <property type="entry name" value="NTP_transf_5"/>
</dbReference>
<accession>A0A3E4N7G7</accession>
<dbReference type="EMBL" id="QSQT01000003">
    <property type="protein sequence ID" value="RGK57755.1"/>
    <property type="molecule type" value="Genomic_DNA"/>
</dbReference>
<dbReference type="AlphaFoldDB" id="A0A3E4N7G7"/>
<evidence type="ECO:0000313" key="2">
    <source>
        <dbReference type="Proteomes" id="UP000260862"/>
    </source>
</evidence>
<evidence type="ECO:0000313" key="1">
    <source>
        <dbReference type="EMBL" id="RGK57755.1"/>
    </source>
</evidence>
<reference evidence="1 2" key="1">
    <citation type="submission" date="2018-08" db="EMBL/GenBank/DDBJ databases">
        <title>A genome reference for cultivated species of the human gut microbiota.</title>
        <authorList>
            <person name="Zou Y."/>
            <person name="Xue W."/>
            <person name="Luo G."/>
        </authorList>
    </citation>
    <scope>NUCLEOTIDE SEQUENCE [LARGE SCALE GENOMIC DNA]</scope>
    <source>
        <strain evidence="1 2">TF10-3AC</strain>
    </source>
</reference>
<dbReference type="RefSeq" id="WP_117670630.1">
    <property type="nucleotide sequence ID" value="NZ_CABOGR010000003.1"/>
</dbReference>
<comment type="caution">
    <text evidence="1">The sequence shown here is derived from an EMBL/GenBank/DDBJ whole genome shotgun (WGS) entry which is preliminary data.</text>
</comment>